<protein>
    <submittedName>
        <fullName evidence="2">Uncharacterized protein</fullName>
    </submittedName>
</protein>
<keyword evidence="3" id="KW-1185">Reference proteome</keyword>
<reference evidence="2 3" key="1">
    <citation type="submission" date="2018-03" db="EMBL/GenBank/DDBJ databases">
        <title>Genomic Encyclopedia of Archaeal and Bacterial Type Strains, Phase II (KMG-II): from individual species to whole genera.</title>
        <authorList>
            <person name="Goeker M."/>
        </authorList>
    </citation>
    <scope>NUCLEOTIDE SEQUENCE [LARGE SCALE GENOMIC DNA]</scope>
    <source>
        <strain evidence="2 3">DSM 25027</strain>
    </source>
</reference>
<evidence type="ECO:0000256" key="1">
    <source>
        <dbReference type="SAM" id="Phobius"/>
    </source>
</evidence>
<feature type="transmembrane region" description="Helical" evidence="1">
    <location>
        <begin position="6"/>
        <end position="24"/>
    </location>
</feature>
<dbReference type="RefSeq" id="WP_146129800.1">
    <property type="nucleotide sequence ID" value="NZ_PVYX01000001.1"/>
</dbReference>
<dbReference type="AlphaFoldDB" id="A0A2T0MF85"/>
<sequence>MLPLETLYSKLPFLAFAFFVLLTVKGVFRLKRFLRLPLLLILFLLLAVPFIKDLLWLFAAMELSIWGYYLASKWPWPIA</sequence>
<comment type="caution">
    <text evidence="2">The sequence shown here is derived from an EMBL/GenBank/DDBJ whole genome shotgun (WGS) entry which is preliminary data.</text>
</comment>
<accession>A0A2T0MF85</accession>
<keyword evidence="1" id="KW-0812">Transmembrane</keyword>
<feature type="transmembrane region" description="Helical" evidence="1">
    <location>
        <begin position="36"/>
        <end position="59"/>
    </location>
</feature>
<dbReference type="Proteomes" id="UP000237640">
    <property type="component" value="Unassembled WGS sequence"/>
</dbReference>
<evidence type="ECO:0000313" key="3">
    <source>
        <dbReference type="Proteomes" id="UP000237640"/>
    </source>
</evidence>
<name>A0A2T0MF85_9FLAO</name>
<proteinExistence type="predicted"/>
<dbReference type="OrthoDB" id="9902574at2"/>
<evidence type="ECO:0000313" key="2">
    <source>
        <dbReference type="EMBL" id="PRX56240.1"/>
    </source>
</evidence>
<gene>
    <name evidence="2" type="ORF">CLV81_0234</name>
</gene>
<keyword evidence="1" id="KW-0472">Membrane</keyword>
<organism evidence="2 3">
    <name type="scientific">Flagellimonas meridianipacifica</name>
    <dbReference type="NCBI Taxonomy" id="1080225"/>
    <lineage>
        <taxon>Bacteria</taxon>
        <taxon>Pseudomonadati</taxon>
        <taxon>Bacteroidota</taxon>
        <taxon>Flavobacteriia</taxon>
        <taxon>Flavobacteriales</taxon>
        <taxon>Flavobacteriaceae</taxon>
        <taxon>Flagellimonas</taxon>
    </lineage>
</organism>
<keyword evidence="1" id="KW-1133">Transmembrane helix</keyword>
<dbReference type="EMBL" id="PVYX01000001">
    <property type="protein sequence ID" value="PRX56240.1"/>
    <property type="molecule type" value="Genomic_DNA"/>
</dbReference>